<keyword evidence="3" id="KW-1185">Reference proteome</keyword>
<comment type="caution">
    <text evidence="2">The sequence shown here is derived from an EMBL/GenBank/DDBJ whole genome shotgun (WGS) entry which is preliminary data.</text>
</comment>
<dbReference type="OrthoDB" id="9795204at2"/>
<proteinExistence type="predicted"/>
<dbReference type="STRING" id="1888891.DSOL_4015"/>
<dbReference type="InterPro" id="IPR014997">
    <property type="entry name" value="DUF1847"/>
</dbReference>
<dbReference type="PROSITE" id="PS50206">
    <property type="entry name" value="RHODANESE_3"/>
    <property type="match status" value="1"/>
</dbReference>
<dbReference type="SUPFAM" id="SSF52821">
    <property type="entry name" value="Rhodanese/Cell cycle control phosphatase"/>
    <property type="match status" value="1"/>
</dbReference>
<dbReference type="Gene3D" id="3.40.250.10">
    <property type="entry name" value="Rhodanese-like domain"/>
    <property type="match status" value="1"/>
</dbReference>
<dbReference type="CDD" id="cd00158">
    <property type="entry name" value="RHOD"/>
    <property type="match status" value="1"/>
</dbReference>
<dbReference type="RefSeq" id="WP_075366424.1">
    <property type="nucleotide sequence ID" value="NZ_MLBF01000042.1"/>
</dbReference>
<dbReference type="EMBL" id="MLBF01000042">
    <property type="protein sequence ID" value="OLN28502.1"/>
    <property type="molecule type" value="Genomic_DNA"/>
</dbReference>
<gene>
    <name evidence="2" type="ORF">DSOL_4015</name>
</gene>
<dbReference type="Pfam" id="PF08901">
    <property type="entry name" value="DUF1847"/>
    <property type="match status" value="1"/>
</dbReference>
<dbReference type="InterPro" id="IPR036873">
    <property type="entry name" value="Rhodanese-like_dom_sf"/>
</dbReference>
<dbReference type="Proteomes" id="UP000186102">
    <property type="component" value="Unassembled WGS sequence"/>
</dbReference>
<evidence type="ECO:0000313" key="2">
    <source>
        <dbReference type="EMBL" id="OLN28502.1"/>
    </source>
</evidence>
<reference evidence="2 3" key="1">
    <citation type="submission" date="2016-09" db="EMBL/GenBank/DDBJ databases">
        <title>Complete genome of Desulfosporosinus sp. OL.</title>
        <authorList>
            <person name="Mardanov A."/>
            <person name="Beletsky A."/>
            <person name="Panova A."/>
            <person name="Karnachuk O."/>
            <person name="Ravin N."/>
        </authorList>
    </citation>
    <scope>NUCLEOTIDE SEQUENCE [LARGE SCALE GENOMIC DNA]</scope>
    <source>
        <strain evidence="2 3">OL</strain>
    </source>
</reference>
<dbReference type="SMART" id="SM00450">
    <property type="entry name" value="RHOD"/>
    <property type="match status" value="1"/>
</dbReference>
<dbReference type="Pfam" id="PF00581">
    <property type="entry name" value="Rhodanese"/>
    <property type="match status" value="1"/>
</dbReference>
<organism evidence="2 3">
    <name type="scientific">Desulfosporosinus metallidurans</name>
    <dbReference type="NCBI Taxonomy" id="1888891"/>
    <lineage>
        <taxon>Bacteria</taxon>
        <taxon>Bacillati</taxon>
        <taxon>Bacillota</taxon>
        <taxon>Clostridia</taxon>
        <taxon>Eubacteriales</taxon>
        <taxon>Desulfitobacteriaceae</taxon>
        <taxon>Desulfosporosinus</taxon>
    </lineage>
</organism>
<dbReference type="AlphaFoldDB" id="A0A1Q8QMI1"/>
<name>A0A1Q8QMI1_9FIRM</name>
<protein>
    <recommendedName>
        <fullName evidence="1">Rhodanese domain-containing protein</fullName>
    </recommendedName>
</protein>
<evidence type="ECO:0000313" key="3">
    <source>
        <dbReference type="Proteomes" id="UP000186102"/>
    </source>
</evidence>
<dbReference type="PANTHER" id="PTHR43031:SF17">
    <property type="entry name" value="SULFURTRANSFERASE YTWF-RELATED"/>
    <property type="match status" value="1"/>
</dbReference>
<evidence type="ECO:0000259" key="1">
    <source>
        <dbReference type="PROSITE" id="PS50206"/>
    </source>
</evidence>
<dbReference type="InterPro" id="IPR050229">
    <property type="entry name" value="GlpE_sulfurtransferase"/>
</dbReference>
<accession>A0A1Q8QMI1</accession>
<sequence length="295" mass="33271">MDCTKCTLKSCRKLSPCSDRSNEYLQSYTSQENQRYTKAASRLIDNGRAGTLTRLEEIVEYSKIRGYMHIGVAYCYGMEKEAVALRKYLEKKNFKFTMVSCTVDGLKESQIDPGKINDTVSCNPLGQANTLNSAGVEFTILMGLCLGHDIIIQKNLKMDFTTFIVKDRVTHNPLLGLPDFKASEDIFIESISSNFNLIKIDEFKSKLKNQKNPEDFYLLDLRNSEAFEKDGIPGSINCLLKDLPKQYSKLLPKNKEVIIYCNGGIQSIYGVMFLNLKGYTNVKSIAGGFSKFLQS</sequence>
<feature type="domain" description="Rhodanese" evidence="1">
    <location>
        <begin position="212"/>
        <end position="295"/>
    </location>
</feature>
<dbReference type="InterPro" id="IPR001763">
    <property type="entry name" value="Rhodanese-like_dom"/>
</dbReference>
<dbReference type="PANTHER" id="PTHR43031">
    <property type="entry name" value="FAD-DEPENDENT OXIDOREDUCTASE"/>
    <property type="match status" value="1"/>
</dbReference>